<dbReference type="AlphaFoldDB" id="A0A0A9E8A0"/>
<dbReference type="EMBL" id="GBRH01201594">
    <property type="protein sequence ID" value="JAD96301.1"/>
    <property type="molecule type" value="Transcribed_RNA"/>
</dbReference>
<name>A0A0A9E8A0_ARUDO</name>
<accession>A0A0A9E8A0</accession>
<protein>
    <submittedName>
        <fullName evidence="1">Uncharacterized protein</fullName>
    </submittedName>
</protein>
<organism evidence="1">
    <name type="scientific">Arundo donax</name>
    <name type="common">Giant reed</name>
    <name type="synonym">Donax arundinaceus</name>
    <dbReference type="NCBI Taxonomy" id="35708"/>
    <lineage>
        <taxon>Eukaryota</taxon>
        <taxon>Viridiplantae</taxon>
        <taxon>Streptophyta</taxon>
        <taxon>Embryophyta</taxon>
        <taxon>Tracheophyta</taxon>
        <taxon>Spermatophyta</taxon>
        <taxon>Magnoliopsida</taxon>
        <taxon>Liliopsida</taxon>
        <taxon>Poales</taxon>
        <taxon>Poaceae</taxon>
        <taxon>PACMAD clade</taxon>
        <taxon>Arundinoideae</taxon>
        <taxon>Arundineae</taxon>
        <taxon>Arundo</taxon>
    </lineage>
</organism>
<proteinExistence type="predicted"/>
<reference evidence="1" key="2">
    <citation type="journal article" date="2015" name="Data Brief">
        <title>Shoot transcriptome of the giant reed, Arundo donax.</title>
        <authorList>
            <person name="Barrero R.A."/>
            <person name="Guerrero F.D."/>
            <person name="Moolhuijzen P."/>
            <person name="Goolsby J.A."/>
            <person name="Tidwell J."/>
            <person name="Bellgard S.E."/>
            <person name="Bellgard M.I."/>
        </authorList>
    </citation>
    <scope>NUCLEOTIDE SEQUENCE</scope>
    <source>
        <tissue evidence="1">Shoot tissue taken approximately 20 cm above the soil surface</tissue>
    </source>
</reference>
<evidence type="ECO:0000313" key="1">
    <source>
        <dbReference type="EMBL" id="JAD96301.1"/>
    </source>
</evidence>
<sequence length="126" mass="13684">MSCKPSHGRSPVMCINNLVSGFPNIESQVGIVILDSTSTADPWLTVDISPFSTRGCTPSKAGTFPVSVIDSNLSEVVLDSSLWRSLAYPLMSNSSRGMLESNTFSVVRSRNVKRSITLQNNSSTWQ</sequence>
<reference evidence="1" key="1">
    <citation type="submission" date="2014-09" db="EMBL/GenBank/DDBJ databases">
        <authorList>
            <person name="Magalhaes I.L.F."/>
            <person name="Oliveira U."/>
            <person name="Santos F.R."/>
            <person name="Vidigal T.H.D.A."/>
            <person name="Brescovit A.D."/>
            <person name="Santos A.J."/>
        </authorList>
    </citation>
    <scope>NUCLEOTIDE SEQUENCE</scope>
    <source>
        <tissue evidence="1">Shoot tissue taken approximately 20 cm above the soil surface</tissue>
    </source>
</reference>